<feature type="transmembrane region" description="Helical" evidence="12">
    <location>
        <begin position="359"/>
        <end position="378"/>
    </location>
</feature>
<dbReference type="EMBL" id="KN833050">
    <property type="protein sequence ID" value="KIM75161.1"/>
    <property type="molecule type" value="Genomic_DNA"/>
</dbReference>
<feature type="transmembrane region" description="Helical" evidence="12">
    <location>
        <begin position="898"/>
        <end position="917"/>
    </location>
</feature>
<evidence type="ECO:0000256" key="4">
    <source>
        <dbReference type="ARBA" id="ARBA00022692"/>
    </source>
</evidence>
<feature type="compositionally biased region" description="Basic residues" evidence="11">
    <location>
        <begin position="19"/>
        <end position="34"/>
    </location>
</feature>
<feature type="compositionally biased region" description="Basic and acidic residues" evidence="11">
    <location>
        <begin position="35"/>
        <end position="45"/>
    </location>
</feature>
<dbReference type="HOGENOM" id="CLU_000604_17_8_1"/>
<dbReference type="InterPro" id="IPR027417">
    <property type="entry name" value="P-loop_NTPase"/>
</dbReference>
<feature type="transmembrane region" description="Helical" evidence="12">
    <location>
        <begin position="1011"/>
        <end position="1034"/>
    </location>
</feature>
<dbReference type="FunCoup" id="A0A0C3F5M6">
    <property type="interactions" value="16"/>
</dbReference>
<evidence type="ECO:0000256" key="1">
    <source>
        <dbReference type="ARBA" id="ARBA00004651"/>
    </source>
</evidence>
<dbReference type="PROSITE" id="PS50893">
    <property type="entry name" value="ABC_TRANSPORTER_2"/>
    <property type="match status" value="2"/>
</dbReference>
<keyword evidence="16" id="KW-1185">Reference proteome</keyword>
<dbReference type="GO" id="GO:0005524">
    <property type="term" value="F:ATP binding"/>
    <property type="evidence" value="ECO:0007669"/>
    <property type="project" value="UniProtKB-KW"/>
</dbReference>
<dbReference type="Pfam" id="PF00664">
    <property type="entry name" value="ABC_membrane"/>
    <property type="match status" value="2"/>
</dbReference>
<proteinExistence type="inferred from homology"/>
<evidence type="ECO:0000259" key="13">
    <source>
        <dbReference type="PROSITE" id="PS50893"/>
    </source>
</evidence>
<evidence type="ECO:0000256" key="7">
    <source>
        <dbReference type="ARBA" id="ARBA00022840"/>
    </source>
</evidence>
<feature type="transmembrane region" description="Helical" evidence="12">
    <location>
        <begin position="867"/>
        <end position="892"/>
    </location>
</feature>
<dbReference type="InterPro" id="IPR039421">
    <property type="entry name" value="Type_1_exporter"/>
</dbReference>
<dbReference type="GO" id="GO:0015421">
    <property type="term" value="F:ABC-type oligopeptide transporter activity"/>
    <property type="evidence" value="ECO:0007669"/>
    <property type="project" value="TreeGrafter"/>
</dbReference>
<feature type="compositionally biased region" description="Polar residues" evidence="11">
    <location>
        <begin position="1"/>
        <end position="12"/>
    </location>
</feature>
<keyword evidence="10" id="KW-0325">Glycoprotein</keyword>
<dbReference type="InterPro" id="IPR003439">
    <property type="entry name" value="ABC_transporter-like_ATP-bd"/>
</dbReference>
<feature type="transmembrane region" description="Helical" evidence="12">
    <location>
        <begin position="147"/>
        <end position="167"/>
    </location>
</feature>
<feature type="transmembrane region" description="Helical" evidence="12">
    <location>
        <begin position="796"/>
        <end position="823"/>
    </location>
</feature>
<evidence type="ECO:0000256" key="9">
    <source>
        <dbReference type="ARBA" id="ARBA00023136"/>
    </source>
</evidence>
<feature type="transmembrane region" description="Helical" evidence="12">
    <location>
        <begin position="748"/>
        <end position="772"/>
    </location>
</feature>
<comment type="similarity">
    <text evidence="2">Belongs to the ABC transporter superfamily. ABCB family. Multidrug resistance exporter (TC 3.A.1.201) subfamily.</text>
</comment>
<evidence type="ECO:0008006" key="17">
    <source>
        <dbReference type="Google" id="ProtNLM"/>
    </source>
</evidence>
<dbReference type="PROSITE" id="PS00211">
    <property type="entry name" value="ABC_TRANSPORTER_1"/>
    <property type="match status" value="2"/>
</dbReference>
<organism evidence="15 16">
    <name type="scientific">Piloderma croceum (strain F 1598)</name>
    <dbReference type="NCBI Taxonomy" id="765440"/>
    <lineage>
        <taxon>Eukaryota</taxon>
        <taxon>Fungi</taxon>
        <taxon>Dikarya</taxon>
        <taxon>Basidiomycota</taxon>
        <taxon>Agaricomycotina</taxon>
        <taxon>Agaricomycetes</taxon>
        <taxon>Agaricomycetidae</taxon>
        <taxon>Atheliales</taxon>
        <taxon>Atheliaceae</taxon>
        <taxon>Piloderma</taxon>
    </lineage>
</organism>
<dbReference type="InterPro" id="IPR036640">
    <property type="entry name" value="ABC1_TM_sf"/>
</dbReference>
<evidence type="ECO:0000256" key="8">
    <source>
        <dbReference type="ARBA" id="ARBA00022989"/>
    </source>
</evidence>
<evidence type="ECO:0000256" key="6">
    <source>
        <dbReference type="ARBA" id="ARBA00022741"/>
    </source>
</evidence>
<sequence length="1323" mass="143497">MSPGSFSDTATAPQEKPAKKPANKIHFFSRRKRQEQKNDDEKGNTDDGASEVEAPVSKNLGPVSYTELFRFATRFEVMLDFIGIIAAVGSGAAQPLMTLIFGNLVQSFVGFGIALEEAKAGNATAQVQLPIAAAAFRHTAAADAAKLVYIGIAMFVCTFTYMCIWVYTGEVSAKRLRERYLEAVLRQDIAYFDNVGPGAVATHIQTDTHLVQQGTSEKVAMCVNFLSAFFTGFILAYIRSWRLALAMSSILPCIGITGALMNKARSKYMQISRRHVSDGGSVAEEVISTIRTAQAFGTQQALANIYDTHIDKAKRADDKSAIWRGGGLATFFFILYSAYGLAFSFGTTLINEGHATPGAVINVFMAILIGSVSLAQLAPEMEAVSNGRAAAAKLYETIDRVPDIDSSDPSGLKPEKIEGHITFENVKFNYPSRPNVPVVKDLSISFPAGKTAALVGASGSGKSTVVALVERFYDPLSGVVKLDGVDVKALNIKWLRSQIGLVSQEPTLFATTIKGNVAHGLIGTVHEHAPEEEKFALIKEACIKANADGFVTNMPLGYDTMVGERGFLMSGGQKQRIAIARAIVSDPRILLLDEATSALDTQSEGIVQDALDKASAGRTTITIAHRLSTIKDANRIFVMGDGIVLEQGTHSELLRDQNAPYSRLIAAQQLREKREVDSQSDTAASDEAEDMEKKARDEIPLGRKNTGHSLASDIIEQRAKAQGGEKREDDYSLPYLFMRMGKLNRAGWRNYGIGVVAACLSGMVHPAFGVLYSKGINGFSDLDPHQRRHDGNRNALFFFTVAILSTCTIGIQNYMFASAAAALTAKVQSLSFRAIVRQDIEFFDKDENSTGGLTGSLSDNAQKINGLAGITLGTIVQSCSTVVTGLVLGFVFIWKLGFVAMACMPVVISTGFIRLRVVVLKDQTNKKAHEESAQIACEAAGAIRTVASLTREGDCCKIYSESLEEPLQRSNKSAIWSNMLFAISQSVTFYVIALVFWYGSRLVSTLQFSNFDFFIGLMSSVFGAIQAGNVFAYAPDISSAKGAASDVIKLLDSDPEIDAESTEGKEVLPEKVRGQIRLENIHFRYPTRPGVRVLRGLSLNVKPGTYIALVGASGSGKSTVIQLIERFYDPLAGQVYLDDELISDLNIQEYRKQIALVSQEPTLYAGTVRFNILLGAIKPASEVTQEEIEQACRNANILDFIKSLPDGFDTEVGGKGSQLSGGQKQRIAIARALLRNPKVLLLDEATSALDSASEKVVQDALDQAAKGRTTIAIAHRLSTIQNADCIYFIKDGTVCESGTHDELLQKRGDYYEYVQLQGLSKRI</sequence>
<evidence type="ECO:0000256" key="5">
    <source>
        <dbReference type="ARBA" id="ARBA00022737"/>
    </source>
</evidence>
<dbReference type="SMART" id="SM00382">
    <property type="entry name" value="AAA"/>
    <property type="match status" value="2"/>
</dbReference>
<keyword evidence="6" id="KW-0547">Nucleotide-binding</keyword>
<feature type="transmembrane region" description="Helical" evidence="12">
    <location>
        <begin position="244"/>
        <end position="264"/>
    </location>
</feature>
<comment type="subcellular location">
    <subcellularLocation>
        <location evidence="1">Cell membrane</location>
        <topology evidence="1">Multi-pass membrane protein</topology>
    </subcellularLocation>
</comment>
<dbReference type="CDD" id="cd18577">
    <property type="entry name" value="ABC_6TM_Pgp_ABCB1_D1_like"/>
    <property type="match status" value="1"/>
</dbReference>
<keyword evidence="5" id="KW-0677">Repeat</keyword>
<protein>
    <recommendedName>
        <fullName evidence="17">P-loop containing nucleoside triphosphate hydrolase protein</fullName>
    </recommendedName>
</protein>
<dbReference type="Gene3D" id="3.40.50.300">
    <property type="entry name" value="P-loop containing nucleotide triphosphate hydrolases"/>
    <property type="match status" value="2"/>
</dbReference>
<dbReference type="Gene3D" id="1.20.1560.10">
    <property type="entry name" value="ABC transporter type 1, transmembrane domain"/>
    <property type="match status" value="1"/>
</dbReference>
<dbReference type="CDD" id="cd18578">
    <property type="entry name" value="ABC_6TM_Pgp_ABCB1_D2_like"/>
    <property type="match status" value="1"/>
</dbReference>
<feature type="region of interest" description="Disordered" evidence="11">
    <location>
        <begin position="1"/>
        <end position="53"/>
    </location>
</feature>
<reference evidence="16" key="2">
    <citation type="submission" date="2015-01" db="EMBL/GenBank/DDBJ databases">
        <title>Evolutionary Origins and Diversification of the Mycorrhizal Mutualists.</title>
        <authorList>
            <consortium name="DOE Joint Genome Institute"/>
            <consortium name="Mycorrhizal Genomics Consortium"/>
            <person name="Kohler A."/>
            <person name="Kuo A."/>
            <person name="Nagy L.G."/>
            <person name="Floudas D."/>
            <person name="Copeland A."/>
            <person name="Barry K.W."/>
            <person name="Cichocki N."/>
            <person name="Veneault-Fourrey C."/>
            <person name="LaButti K."/>
            <person name="Lindquist E.A."/>
            <person name="Lipzen A."/>
            <person name="Lundell T."/>
            <person name="Morin E."/>
            <person name="Murat C."/>
            <person name="Riley R."/>
            <person name="Ohm R."/>
            <person name="Sun H."/>
            <person name="Tunlid A."/>
            <person name="Henrissat B."/>
            <person name="Grigoriev I.V."/>
            <person name="Hibbett D.S."/>
            <person name="Martin F."/>
        </authorList>
    </citation>
    <scope>NUCLEOTIDE SEQUENCE [LARGE SCALE GENOMIC DNA]</scope>
    <source>
        <strain evidence="16">F 1598</strain>
    </source>
</reference>
<evidence type="ECO:0000256" key="11">
    <source>
        <dbReference type="SAM" id="MobiDB-lite"/>
    </source>
</evidence>
<feature type="transmembrane region" description="Helical" evidence="12">
    <location>
        <begin position="219"/>
        <end position="238"/>
    </location>
</feature>
<dbReference type="InParanoid" id="A0A0C3F5M6"/>
<name>A0A0C3F5M6_PILCF</name>
<evidence type="ECO:0000259" key="14">
    <source>
        <dbReference type="PROSITE" id="PS50929"/>
    </source>
</evidence>
<dbReference type="OrthoDB" id="6500128at2759"/>
<dbReference type="GO" id="GO:0005886">
    <property type="term" value="C:plasma membrane"/>
    <property type="evidence" value="ECO:0007669"/>
    <property type="project" value="UniProtKB-SubCell"/>
</dbReference>
<dbReference type="Pfam" id="PF00005">
    <property type="entry name" value="ABC_tran"/>
    <property type="match status" value="2"/>
</dbReference>
<dbReference type="SUPFAM" id="SSF90123">
    <property type="entry name" value="ABC transporter transmembrane region"/>
    <property type="match status" value="2"/>
</dbReference>
<dbReference type="PANTHER" id="PTHR43394:SF27">
    <property type="entry name" value="ATP-DEPENDENT TRANSLOCASE ABCB1-LIKE"/>
    <property type="match status" value="1"/>
</dbReference>
<feature type="compositionally biased region" description="Basic and acidic residues" evidence="11">
    <location>
        <begin position="691"/>
        <end position="701"/>
    </location>
</feature>
<dbReference type="FunFam" id="3.40.50.300:FF:000916">
    <property type="entry name" value="ABC transporter B family member 9"/>
    <property type="match status" value="1"/>
</dbReference>
<feature type="transmembrane region" description="Helical" evidence="12">
    <location>
        <begin position="979"/>
        <end position="999"/>
    </location>
</feature>
<evidence type="ECO:0000256" key="3">
    <source>
        <dbReference type="ARBA" id="ARBA00022448"/>
    </source>
</evidence>
<dbReference type="InterPro" id="IPR017871">
    <property type="entry name" value="ABC_transporter-like_CS"/>
</dbReference>
<dbReference type="Proteomes" id="UP000054166">
    <property type="component" value="Unassembled WGS sequence"/>
</dbReference>
<feature type="domain" description="ABC transmembrane type-1" evidence="14">
    <location>
        <begin position="81"/>
        <end position="386"/>
    </location>
</feature>
<dbReference type="CDD" id="cd03249">
    <property type="entry name" value="ABC_MTABC3_MDL1_MDL2"/>
    <property type="match status" value="2"/>
</dbReference>
<dbReference type="FunFam" id="1.20.1560.10:FF:000102">
    <property type="entry name" value="ABC multidrug transporter Mdr1"/>
    <property type="match status" value="1"/>
</dbReference>
<feature type="domain" description="ABC transporter" evidence="13">
    <location>
        <begin position="421"/>
        <end position="666"/>
    </location>
</feature>
<accession>A0A0C3F5M6</accession>
<keyword evidence="9 12" id="KW-0472">Membrane</keyword>
<dbReference type="InterPro" id="IPR011527">
    <property type="entry name" value="ABC1_TM_dom"/>
</dbReference>
<dbReference type="PANTHER" id="PTHR43394">
    <property type="entry name" value="ATP-DEPENDENT PERMEASE MDL1, MITOCHONDRIAL"/>
    <property type="match status" value="1"/>
</dbReference>
<dbReference type="SUPFAM" id="SSF52540">
    <property type="entry name" value="P-loop containing nucleoside triphosphate hydrolases"/>
    <property type="match status" value="2"/>
</dbReference>
<feature type="region of interest" description="Disordered" evidence="11">
    <location>
        <begin position="670"/>
        <end position="706"/>
    </location>
</feature>
<dbReference type="GO" id="GO:0005743">
    <property type="term" value="C:mitochondrial inner membrane"/>
    <property type="evidence" value="ECO:0007669"/>
    <property type="project" value="TreeGrafter"/>
</dbReference>
<feature type="domain" description="ABC transporter" evidence="13">
    <location>
        <begin position="1076"/>
        <end position="1316"/>
    </location>
</feature>
<keyword evidence="7" id="KW-0067">ATP-binding</keyword>
<dbReference type="STRING" id="765440.A0A0C3F5M6"/>
<keyword evidence="4 12" id="KW-0812">Transmembrane</keyword>
<evidence type="ECO:0000313" key="16">
    <source>
        <dbReference type="Proteomes" id="UP000054166"/>
    </source>
</evidence>
<gene>
    <name evidence="15" type="ORF">PILCRDRAFT_827590</name>
</gene>
<keyword evidence="8 12" id="KW-1133">Transmembrane helix</keyword>
<dbReference type="PROSITE" id="PS50929">
    <property type="entry name" value="ABC_TM1F"/>
    <property type="match status" value="2"/>
</dbReference>
<evidence type="ECO:0000313" key="15">
    <source>
        <dbReference type="EMBL" id="KIM75161.1"/>
    </source>
</evidence>
<dbReference type="InterPro" id="IPR003593">
    <property type="entry name" value="AAA+_ATPase"/>
</dbReference>
<keyword evidence="3" id="KW-0813">Transport</keyword>
<dbReference type="FunFam" id="3.40.50.300:FF:000066">
    <property type="entry name" value="ABC transporter B family member 1"/>
    <property type="match status" value="1"/>
</dbReference>
<evidence type="ECO:0000256" key="12">
    <source>
        <dbReference type="SAM" id="Phobius"/>
    </source>
</evidence>
<feature type="transmembrane region" description="Helical" evidence="12">
    <location>
        <begin position="77"/>
        <end position="101"/>
    </location>
</feature>
<dbReference type="GO" id="GO:0016887">
    <property type="term" value="F:ATP hydrolysis activity"/>
    <property type="evidence" value="ECO:0007669"/>
    <property type="project" value="InterPro"/>
</dbReference>
<evidence type="ECO:0000256" key="10">
    <source>
        <dbReference type="ARBA" id="ARBA00023180"/>
    </source>
</evidence>
<dbReference type="GO" id="GO:0090374">
    <property type="term" value="P:oligopeptide export from mitochondrion"/>
    <property type="evidence" value="ECO:0007669"/>
    <property type="project" value="TreeGrafter"/>
</dbReference>
<evidence type="ECO:0000256" key="2">
    <source>
        <dbReference type="ARBA" id="ARBA00007577"/>
    </source>
</evidence>
<feature type="transmembrane region" description="Helical" evidence="12">
    <location>
        <begin position="321"/>
        <end position="339"/>
    </location>
</feature>
<reference evidence="15 16" key="1">
    <citation type="submission" date="2014-04" db="EMBL/GenBank/DDBJ databases">
        <authorList>
            <consortium name="DOE Joint Genome Institute"/>
            <person name="Kuo A."/>
            <person name="Tarkka M."/>
            <person name="Buscot F."/>
            <person name="Kohler A."/>
            <person name="Nagy L.G."/>
            <person name="Floudas D."/>
            <person name="Copeland A."/>
            <person name="Barry K.W."/>
            <person name="Cichocki N."/>
            <person name="Veneault-Fourrey C."/>
            <person name="LaButti K."/>
            <person name="Lindquist E.A."/>
            <person name="Lipzen A."/>
            <person name="Lundell T."/>
            <person name="Morin E."/>
            <person name="Murat C."/>
            <person name="Sun H."/>
            <person name="Tunlid A."/>
            <person name="Henrissat B."/>
            <person name="Grigoriev I.V."/>
            <person name="Hibbett D.S."/>
            <person name="Martin F."/>
            <person name="Nordberg H.P."/>
            <person name="Cantor M.N."/>
            <person name="Hua S.X."/>
        </authorList>
    </citation>
    <scope>NUCLEOTIDE SEQUENCE [LARGE SCALE GENOMIC DNA]</scope>
    <source>
        <strain evidence="15 16">F 1598</strain>
    </source>
</reference>
<dbReference type="FunFam" id="1.20.1560.10:FF:000009">
    <property type="entry name" value="ABC transporter B family member 1"/>
    <property type="match status" value="1"/>
</dbReference>
<feature type="domain" description="ABC transmembrane type-1" evidence="14">
    <location>
        <begin position="753"/>
        <end position="1039"/>
    </location>
</feature>